<evidence type="ECO:0000313" key="2">
    <source>
        <dbReference type="Proteomes" id="UP000887013"/>
    </source>
</evidence>
<proteinExistence type="predicted"/>
<name>A0A8X6N4A6_NEPPI</name>
<keyword evidence="2" id="KW-1185">Reference proteome</keyword>
<evidence type="ECO:0000313" key="1">
    <source>
        <dbReference type="EMBL" id="GFS93358.1"/>
    </source>
</evidence>
<dbReference type="EMBL" id="BMAW01053892">
    <property type="protein sequence ID" value="GFS93358.1"/>
    <property type="molecule type" value="Genomic_DNA"/>
</dbReference>
<dbReference type="AlphaFoldDB" id="A0A8X6N4A6"/>
<organism evidence="1 2">
    <name type="scientific">Nephila pilipes</name>
    <name type="common">Giant wood spider</name>
    <name type="synonym">Nephila maculata</name>
    <dbReference type="NCBI Taxonomy" id="299642"/>
    <lineage>
        <taxon>Eukaryota</taxon>
        <taxon>Metazoa</taxon>
        <taxon>Ecdysozoa</taxon>
        <taxon>Arthropoda</taxon>
        <taxon>Chelicerata</taxon>
        <taxon>Arachnida</taxon>
        <taxon>Araneae</taxon>
        <taxon>Araneomorphae</taxon>
        <taxon>Entelegynae</taxon>
        <taxon>Araneoidea</taxon>
        <taxon>Nephilidae</taxon>
        <taxon>Nephila</taxon>
    </lineage>
</organism>
<comment type="caution">
    <text evidence="1">The sequence shown here is derived from an EMBL/GenBank/DDBJ whole genome shotgun (WGS) entry which is preliminary data.</text>
</comment>
<dbReference type="Proteomes" id="UP000887013">
    <property type="component" value="Unassembled WGS sequence"/>
</dbReference>
<reference evidence="1" key="1">
    <citation type="submission" date="2020-08" db="EMBL/GenBank/DDBJ databases">
        <title>Multicomponent nature underlies the extraordinary mechanical properties of spider dragline silk.</title>
        <authorList>
            <person name="Kono N."/>
            <person name="Nakamura H."/>
            <person name="Mori M."/>
            <person name="Yoshida Y."/>
            <person name="Ohtoshi R."/>
            <person name="Malay A.D."/>
            <person name="Moran D.A.P."/>
            <person name="Tomita M."/>
            <person name="Numata K."/>
            <person name="Arakawa K."/>
        </authorList>
    </citation>
    <scope>NUCLEOTIDE SEQUENCE</scope>
</reference>
<protein>
    <submittedName>
        <fullName evidence="1">Uncharacterized protein</fullName>
    </submittedName>
</protein>
<accession>A0A8X6N4A6</accession>
<gene>
    <name evidence="1" type="ORF">NPIL_344321</name>
</gene>
<sequence>MSRSESEFCPVQILTAEVDCRIPHQLPQYVTWVPMVSRRIWFLWRVMFAKGINGSYIFSVKRSYKPQDELLDCLD</sequence>